<sequence length="83" mass="9649">VLGHQGCQAIRQTCSVNMWEIISKWNEHVTKRVFRKMAFSDSHLMVASELKSSKDLSLDTFEGDNPPIYMNRPREPSRQILEE</sequence>
<evidence type="ECO:0000256" key="1">
    <source>
        <dbReference type="SAM" id="MobiDB-lite"/>
    </source>
</evidence>
<keyword evidence="3" id="KW-1185">Reference proteome</keyword>
<gene>
    <name evidence="2" type="ORF">HAX54_051404</name>
</gene>
<organism evidence="2 3">
    <name type="scientific">Datura stramonium</name>
    <name type="common">Jimsonweed</name>
    <name type="synonym">Common thornapple</name>
    <dbReference type="NCBI Taxonomy" id="4076"/>
    <lineage>
        <taxon>Eukaryota</taxon>
        <taxon>Viridiplantae</taxon>
        <taxon>Streptophyta</taxon>
        <taxon>Embryophyta</taxon>
        <taxon>Tracheophyta</taxon>
        <taxon>Spermatophyta</taxon>
        <taxon>Magnoliopsida</taxon>
        <taxon>eudicotyledons</taxon>
        <taxon>Gunneridae</taxon>
        <taxon>Pentapetalae</taxon>
        <taxon>asterids</taxon>
        <taxon>lamiids</taxon>
        <taxon>Solanales</taxon>
        <taxon>Solanaceae</taxon>
        <taxon>Solanoideae</taxon>
        <taxon>Datureae</taxon>
        <taxon>Datura</taxon>
    </lineage>
</organism>
<evidence type="ECO:0000313" key="2">
    <source>
        <dbReference type="EMBL" id="MCD7463798.1"/>
    </source>
</evidence>
<protein>
    <submittedName>
        <fullName evidence="2">Uncharacterized protein</fullName>
    </submittedName>
</protein>
<evidence type="ECO:0000313" key="3">
    <source>
        <dbReference type="Proteomes" id="UP000823775"/>
    </source>
</evidence>
<feature type="region of interest" description="Disordered" evidence="1">
    <location>
        <begin position="64"/>
        <end position="83"/>
    </location>
</feature>
<reference evidence="2 3" key="1">
    <citation type="journal article" date="2021" name="BMC Genomics">
        <title>Datura genome reveals duplications of psychoactive alkaloid biosynthetic genes and high mutation rate following tissue culture.</title>
        <authorList>
            <person name="Rajewski A."/>
            <person name="Carter-House D."/>
            <person name="Stajich J."/>
            <person name="Litt A."/>
        </authorList>
    </citation>
    <scope>NUCLEOTIDE SEQUENCE [LARGE SCALE GENOMIC DNA]</scope>
    <source>
        <strain evidence="2">AR-01</strain>
    </source>
</reference>
<feature type="compositionally biased region" description="Basic and acidic residues" evidence="1">
    <location>
        <begin position="72"/>
        <end position="83"/>
    </location>
</feature>
<accession>A0ABS8SY78</accession>
<proteinExistence type="predicted"/>
<name>A0ABS8SY78_DATST</name>
<comment type="caution">
    <text evidence="2">The sequence shown here is derived from an EMBL/GenBank/DDBJ whole genome shotgun (WGS) entry which is preliminary data.</text>
</comment>
<dbReference type="Proteomes" id="UP000823775">
    <property type="component" value="Unassembled WGS sequence"/>
</dbReference>
<dbReference type="EMBL" id="JACEIK010000915">
    <property type="protein sequence ID" value="MCD7463798.1"/>
    <property type="molecule type" value="Genomic_DNA"/>
</dbReference>
<feature type="non-terminal residue" evidence="2">
    <location>
        <position position="1"/>
    </location>
</feature>